<evidence type="ECO:0000313" key="1">
    <source>
        <dbReference type="EMBL" id="ARN82254.1"/>
    </source>
</evidence>
<dbReference type="Proteomes" id="UP000193978">
    <property type="component" value="Chromosome"/>
</dbReference>
<gene>
    <name evidence="1" type="ORF">B1812_15480</name>
</gene>
<dbReference type="STRING" id="655015.B1812_15480"/>
<sequence length="64" mass="6812">MVDLTKPPRIQGDARLQGIACALGELAETHKEPALAKRVLASLGLTIEDLRAAGADPHDLTLLR</sequence>
<protein>
    <submittedName>
        <fullName evidence="1">Uncharacterized protein</fullName>
    </submittedName>
</protein>
<reference evidence="1 2" key="1">
    <citation type="submission" date="2017-02" db="EMBL/GenBank/DDBJ databases">
        <authorList>
            <person name="Peterson S.W."/>
        </authorList>
    </citation>
    <scope>NUCLEOTIDE SEQUENCE [LARGE SCALE GENOMIC DNA]</scope>
    <source>
        <strain evidence="1 2">S285</strain>
    </source>
</reference>
<evidence type="ECO:0000313" key="2">
    <source>
        <dbReference type="Proteomes" id="UP000193978"/>
    </source>
</evidence>
<name>A0A1W6MXF6_9HYPH</name>
<dbReference type="EMBL" id="CP019948">
    <property type="protein sequence ID" value="ARN82254.1"/>
    <property type="molecule type" value="Genomic_DNA"/>
</dbReference>
<organism evidence="1 2">
    <name type="scientific">Methylocystis bryophila</name>
    <dbReference type="NCBI Taxonomy" id="655015"/>
    <lineage>
        <taxon>Bacteria</taxon>
        <taxon>Pseudomonadati</taxon>
        <taxon>Pseudomonadota</taxon>
        <taxon>Alphaproteobacteria</taxon>
        <taxon>Hyphomicrobiales</taxon>
        <taxon>Methylocystaceae</taxon>
        <taxon>Methylocystis</taxon>
    </lineage>
</organism>
<dbReference type="AlphaFoldDB" id="A0A1W6MXF6"/>
<proteinExistence type="predicted"/>
<dbReference type="KEGG" id="mbry:B1812_15480"/>
<keyword evidence="2" id="KW-1185">Reference proteome</keyword>
<accession>A0A1W6MXF6</accession>